<proteinExistence type="predicted"/>
<dbReference type="InterPro" id="IPR002745">
    <property type="entry name" value="Ptrans_KptA/Tpt1"/>
</dbReference>
<accession>A0A4U3KV61</accession>
<dbReference type="Proteomes" id="UP000305848">
    <property type="component" value="Unassembled WGS sequence"/>
</dbReference>
<organism evidence="1 2">
    <name type="scientific">Ilyomonas limi</name>
    <dbReference type="NCBI Taxonomy" id="2575867"/>
    <lineage>
        <taxon>Bacteria</taxon>
        <taxon>Pseudomonadati</taxon>
        <taxon>Bacteroidota</taxon>
        <taxon>Chitinophagia</taxon>
        <taxon>Chitinophagales</taxon>
        <taxon>Chitinophagaceae</taxon>
        <taxon>Ilyomonas</taxon>
    </lineage>
</organism>
<sequence length="83" mass="9125">MLNEKEITSISKFLSLVLRHKPETIGLQLSENGWADVEELIAKINAHTFKITKAILNEVVVSNLLGLVPRSSALPLVLSLCSE</sequence>
<dbReference type="GO" id="GO:0016740">
    <property type="term" value="F:transferase activity"/>
    <property type="evidence" value="ECO:0007669"/>
    <property type="project" value="InterPro"/>
</dbReference>
<comment type="caution">
    <text evidence="1">The sequence shown here is derived from an EMBL/GenBank/DDBJ whole genome shotgun (WGS) entry which is preliminary data.</text>
</comment>
<keyword evidence="2" id="KW-1185">Reference proteome</keyword>
<evidence type="ECO:0000313" key="1">
    <source>
        <dbReference type="EMBL" id="TKK64907.1"/>
    </source>
</evidence>
<dbReference type="InterPro" id="IPR042080">
    <property type="entry name" value="RNA_2'-PTrans_N"/>
</dbReference>
<dbReference type="OrthoDB" id="4537997at2"/>
<dbReference type="AlphaFoldDB" id="A0A4U3KV61"/>
<protein>
    <recommendedName>
        <fullName evidence="3">RNA 2'-phosphotransferase</fullName>
    </recommendedName>
</protein>
<reference evidence="1 2" key="1">
    <citation type="submission" date="2019-05" db="EMBL/GenBank/DDBJ databases">
        <title>Panacibacter sp. strain 17mud1-8 Genome sequencing and assembly.</title>
        <authorList>
            <person name="Chhetri G."/>
        </authorList>
    </citation>
    <scope>NUCLEOTIDE SEQUENCE [LARGE SCALE GENOMIC DNA]</scope>
    <source>
        <strain evidence="1 2">17mud1-8</strain>
    </source>
</reference>
<gene>
    <name evidence="1" type="ORF">FC093_21260</name>
</gene>
<dbReference type="Gene3D" id="1.10.10.970">
    <property type="entry name" value="RNA 2'-phosphotransferase, Tpt1/KptA family, N-terminal domain"/>
    <property type="match status" value="1"/>
</dbReference>
<dbReference type="SUPFAM" id="SSF56399">
    <property type="entry name" value="ADP-ribosylation"/>
    <property type="match status" value="1"/>
</dbReference>
<dbReference type="Pfam" id="PF01885">
    <property type="entry name" value="PTS_2-RNA"/>
    <property type="match status" value="1"/>
</dbReference>
<name>A0A4U3KV61_9BACT</name>
<evidence type="ECO:0000313" key="2">
    <source>
        <dbReference type="Proteomes" id="UP000305848"/>
    </source>
</evidence>
<evidence type="ECO:0008006" key="3">
    <source>
        <dbReference type="Google" id="ProtNLM"/>
    </source>
</evidence>
<dbReference type="EMBL" id="SZQL01000026">
    <property type="protein sequence ID" value="TKK64907.1"/>
    <property type="molecule type" value="Genomic_DNA"/>
</dbReference>
<dbReference type="RefSeq" id="WP_137263836.1">
    <property type="nucleotide sequence ID" value="NZ_SZQL01000026.1"/>
</dbReference>